<dbReference type="AlphaFoldDB" id="A0A923RVG7"/>
<keyword evidence="4" id="KW-0812">Transmembrane</keyword>
<dbReference type="Gene3D" id="3.40.50.1240">
    <property type="entry name" value="Phosphoglycerate mutase-like"/>
    <property type="match status" value="1"/>
</dbReference>
<dbReference type="GO" id="GO:0045820">
    <property type="term" value="P:negative regulation of glycolytic process"/>
    <property type="evidence" value="ECO:0007669"/>
    <property type="project" value="TreeGrafter"/>
</dbReference>
<feature type="binding site" evidence="3">
    <location>
        <position position="57"/>
    </location>
    <ligand>
        <name>substrate</name>
    </ligand>
</feature>
<reference evidence="5" key="1">
    <citation type="submission" date="2020-08" db="EMBL/GenBank/DDBJ databases">
        <title>Genome public.</title>
        <authorList>
            <person name="Liu C."/>
            <person name="Sun Q."/>
        </authorList>
    </citation>
    <scope>NUCLEOTIDE SEQUENCE</scope>
    <source>
        <strain evidence="5">BX1005</strain>
    </source>
</reference>
<dbReference type="CDD" id="cd07067">
    <property type="entry name" value="HP_PGM_like"/>
    <property type="match status" value="1"/>
</dbReference>
<evidence type="ECO:0000256" key="4">
    <source>
        <dbReference type="SAM" id="Phobius"/>
    </source>
</evidence>
<dbReference type="GO" id="GO:0005829">
    <property type="term" value="C:cytosol"/>
    <property type="evidence" value="ECO:0007669"/>
    <property type="project" value="TreeGrafter"/>
</dbReference>
<dbReference type="Pfam" id="PF00300">
    <property type="entry name" value="His_Phos_1"/>
    <property type="match status" value="1"/>
</dbReference>
<dbReference type="SMART" id="SM00855">
    <property type="entry name" value="PGAM"/>
    <property type="match status" value="1"/>
</dbReference>
<organism evidence="5 6">
    <name type="scientific">Roseburia zhanii</name>
    <dbReference type="NCBI Taxonomy" id="2763064"/>
    <lineage>
        <taxon>Bacteria</taxon>
        <taxon>Bacillati</taxon>
        <taxon>Bacillota</taxon>
        <taxon>Clostridia</taxon>
        <taxon>Lachnospirales</taxon>
        <taxon>Lachnospiraceae</taxon>
        <taxon>Roseburia</taxon>
    </lineage>
</organism>
<keyword evidence="1" id="KW-0378">Hydrolase</keyword>
<dbReference type="GO" id="GO:0043456">
    <property type="term" value="P:regulation of pentose-phosphate shunt"/>
    <property type="evidence" value="ECO:0007669"/>
    <property type="project" value="TreeGrafter"/>
</dbReference>
<accession>A0A923RVG7</accession>
<feature type="active site" description="Tele-phosphohistidine intermediate" evidence="2">
    <location>
        <position position="8"/>
    </location>
</feature>
<dbReference type="EMBL" id="JACOPH010000005">
    <property type="protein sequence ID" value="MBC5714219.1"/>
    <property type="molecule type" value="Genomic_DNA"/>
</dbReference>
<keyword evidence="4" id="KW-1133">Transmembrane helix</keyword>
<dbReference type="InterPro" id="IPR051695">
    <property type="entry name" value="Phosphoglycerate_Mutase"/>
</dbReference>
<dbReference type="GO" id="GO:0004331">
    <property type="term" value="F:fructose-2,6-bisphosphate 2-phosphatase activity"/>
    <property type="evidence" value="ECO:0007669"/>
    <property type="project" value="TreeGrafter"/>
</dbReference>
<dbReference type="Proteomes" id="UP000606720">
    <property type="component" value="Unassembled WGS sequence"/>
</dbReference>
<dbReference type="PANTHER" id="PTHR46517:SF1">
    <property type="entry name" value="FRUCTOSE-2,6-BISPHOSPHATASE TIGAR"/>
    <property type="match status" value="1"/>
</dbReference>
<keyword evidence="4" id="KW-0472">Membrane</keyword>
<feature type="binding site" evidence="3">
    <location>
        <begin position="7"/>
        <end position="14"/>
    </location>
    <ligand>
        <name>substrate</name>
    </ligand>
</feature>
<dbReference type="PANTHER" id="PTHR46517">
    <property type="entry name" value="FRUCTOSE-2,6-BISPHOSPHATASE TIGAR"/>
    <property type="match status" value="1"/>
</dbReference>
<evidence type="ECO:0000256" key="1">
    <source>
        <dbReference type="ARBA" id="ARBA00022801"/>
    </source>
</evidence>
<proteinExistence type="predicted"/>
<keyword evidence="6" id="KW-1185">Reference proteome</keyword>
<dbReference type="InterPro" id="IPR029033">
    <property type="entry name" value="His_PPase_superfam"/>
</dbReference>
<feature type="transmembrane region" description="Helical" evidence="4">
    <location>
        <begin position="146"/>
        <end position="166"/>
    </location>
</feature>
<evidence type="ECO:0000313" key="5">
    <source>
        <dbReference type="EMBL" id="MBC5714219.1"/>
    </source>
</evidence>
<feature type="active site" description="Proton donor/acceptor" evidence="2">
    <location>
        <position position="79"/>
    </location>
</feature>
<evidence type="ECO:0000256" key="3">
    <source>
        <dbReference type="PIRSR" id="PIRSR613078-2"/>
    </source>
</evidence>
<evidence type="ECO:0000256" key="2">
    <source>
        <dbReference type="PIRSR" id="PIRSR613078-1"/>
    </source>
</evidence>
<sequence length="200" mass="22936">MELIMIRHGATKANEEHRYLGNTDESLSVQGITILQKEKNNGTYPMIDKLFASPMKRCIQTAEILYPDIQPVIVPDWREMDFGDFEGKNYQDLQEDRRYQKWIDSNGTLPFPNGESRATFIKRSKQGLYAMCKELSKTVRSADMKYVVIGMIVHGGTIMALLSSFYGGEYFDHQTANGKGYCCKLCCDGKHIHFEDLREL</sequence>
<dbReference type="SUPFAM" id="SSF53254">
    <property type="entry name" value="Phosphoglycerate mutase-like"/>
    <property type="match status" value="1"/>
</dbReference>
<dbReference type="InterPro" id="IPR013078">
    <property type="entry name" value="His_Pase_superF_clade-1"/>
</dbReference>
<protein>
    <submittedName>
        <fullName evidence="5">Histidine phosphatase family protein</fullName>
    </submittedName>
</protein>
<name>A0A923RVG7_9FIRM</name>
<evidence type="ECO:0000313" key="6">
    <source>
        <dbReference type="Proteomes" id="UP000606720"/>
    </source>
</evidence>
<comment type="caution">
    <text evidence="5">The sequence shown here is derived from an EMBL/GenBank/DDBJ whole genome shotgun (WGS) entry which is preliminary data.</text>
</comment>
<gene>
    <name evidence="5" type="ORF">H8S17_08360</name>
</gene>